<keyword evidence="2" id="KW-0732">Signal</keyword>
<gene>
    <name evidence="3" type="ORF">SAMN04488515_3275</name>
</gene>
<name>A0A1I0RUJ6_9RHOB</name>
<evidence type="ECO:0000313" key="4">
    <source>
        <dbReference type="Proteomes" id="UP000199167"/>
    </source>
</evidence>
<keyword evidence="4" id="KW-1185">Reference proteome</keyword>
<evidence type="ECO:0000256" key="1">
    <source>
        <dbReference type="SAM" id="Phobius"/>
    </source>
</evidence>
<reference evidence="3 4" key="1">
    <citation type="submission" date="2016-10" db="EMBL/GenBank/DDBJ databases">
        <authorList>
            <person name="de Groot N.N."/>
        </authorList>
    </citation>
    <scope>NUCLEOTIDE SEQUENCE [LARGE SCALE GENOMIC DNA]</scope>
    <source>
        <strain evidence="3 4">DSM 17925</strain>
    </source>
</reference>
<feature type="chain" id="PRO_5011549001" description="Ferrochelatase" evidence="2">
    <location>
        <begin position="23"/>
        <end position="69"/>
    </location>
</feature>
<evidence type="ECO:0008006" key="5">
    <source>
        <dbReference type="Google" id="ProtNLM"/>
    </source>
</evidence>
<sequence>MRFTKTLVVAAAIAVSGSSAFAGGLAPVQTEAAPIAPIVVEPVAAGSSIPAGYIVLGLLAALVAASGSF</sequence>
<evidence type="ECO:0000256" key="2">
    <source>
        <dbReference type="SAM" id="SignalP"/>
    </source>
</evidence>
<feature type="transmembrane region" description="Helical" evidence="1">
    <location>
        <begin position="42"/>
        <end position="65"/>
    </location>
</feature>
<organism evidence="3 4">
    <name type="scientific">Cognatiyoonia koreensis</name>
    <dbReference type="NCBI Taxonomy" id="364200"/>
    <lineage>
        <taxon>Bacteria</taxon>
        <taxon>Pseudomonadati</taxon>
        <taxon>Pseudomonadota</taxon>
        <taxon>Alphaproteobacteria</taxon>
        <taxon>Rhodobacterales</taxon>
        <taxon>Paracoccaceae</taxon>
        <taxon>Cognatiyoonia</taxon>
    </lineage>
</organism>
<feature type="signal peptide" evidence="2">
    <location>
        <begin position="1"/>
        <end position="22"/>
    </location>
</feature>
<dbReference type="Proteomes" id="UP000199167">
    <property type="component" value="Unassembled WGS sequence"/>
</dbReference>
<evidence type="ECO:0000313" key="3">
    <source>
        <dbReference type="EMBL" id="SEW45026.1"/>
    </source>
</evidence>
<accession>A0A1I0RUJ6</accession>
<dbReference type="AlphaFoldDB" id="A0A1I0RUJ6"/>
<keyword evidence="1" id="KW-0472">Membrane</keyword>
<keyword evidence="1" id="KW-1133">Transmembrane helix</keyword>
<dbReference type="STRING" id="364200.SAMN04488515_3275"/>
<proteinExistence type="predicted"/>
<dbReference type="RefSeq" id="WP_089996925.1">
    <property type="nucleotide sequence ID" value="NZ_FOIZ01000002.1"/>
</dbReference>
<keyword evidence="1" id="KW-0812">Transmembrane</keyword>
<protein>
    <recommendedName>
        <fullName evidence="5">Ferrochelatase</fullName>
    </recommendedName>
</protein>
<dbReference type="EMBL" id="FOIZ01000002">
    <property type="protein sequence ID" value="SEW45026.1"/>
    <property type="molecule type" value="Genomic_DNA"/>
</dbReference>